<dbReference type="STRING" id="768710.DesyoDRAFT_2209"/>
<dbReference type="Proteomes" id="UP000005104">
    <property type="component" value="Chromosome"/>
</dbReference>
<dbReference type="InterPro" id="IPR036286">
    <property type="entry name" value="LexA/Signal_pep-like_sf"/>
</dbReference>
<keyword evidence="1" id="KW-0472">Membrane</keyword>
<evidence type="ECO:0000313" key="2">
    <source>
        <dbReference type="EMBL" id="EHQ89294.1"/>
    </source>
</evidence>
<feature type="transmembrane region" description="Helical" evidence="1">
    <location>
        <begin position="99"/>
        <end position="116"/>
    </location>
</feature>
<feature type="transmembrane region" description="Helical" evidence="1">
    <location>
        <begin position="30"/>
        <end position="48"/>
    </location>
</feature>
<feature type="transmembrane region" description="Helical" evidence="1">
    <location>
        <begin position="68"/>
        <end position="87"/>
    </location>
</feature>
<evidence type="ECO:0000256" key="1">
    <source>
        <dbReference type="SAM" id="Phobius"/>
    </source>
</evidence>
<dbReference type="HOGENOM" id="CLU_587578_0_0_9"/>
<dbReference type="RefSeq" id="WP_007782868.1">
    <property type="nucleotide sequence ID" value="NZ_CM001441.1"/>
</dbReference>
<reference evidence="2 3" key="1">
    <citation type="submission" date="2011-11" db="EMBL/GenBank/DDBJ databases">
        <title>The Noncontiguous Finished genome of Desulfosporosinus youngiae DSM 17734.</title>
        <authorList>
            <consortium name="US DOE Joint Genome Institute (JGI-PGF)"/>
            <person name="Lucas S."/>
            <person name="Han J."/>
            <person name="Lapidus A."/>
            <person name="Cheng J.-F."/>
            <person name="Goodwin L."/>
            <person name="Pitluck S."/>
            <person name="Peters L."/>
            <person name="Ovchinnikova G."/>
            <person name="Lu M."/>
            <person name="Land M.L."/>
            <person name="Hauser L."/>
            <person name="Pester M."/>
            <person name="Spring S."/>
            <person name="Ollivier B."/>
            <person name="Rattei T."/>
            <person name="Klenk H.-P."/>
            <person name="Wagner M."/>
            <person name="Loy A."/>
            <person name="Woyke T.J."/>
        </authorList>
    </citation>
    <scope>NUCLEOTIDE SEQUENCE [LARGE SCALE GENOMIC DNA]</scope>
    <source>
        <strain evidence="2 3">DSM 17734</strain>
    </source>
</reference>
<keyword evidence="1" id="KW-0812">Transmembrane</keyword>
<name>H5Y3Q0_9FIRM</name>
<keyword evidence="3" id="KW-1185">Reference proteome</keyword>
<feature type="transmembrane region" description="Helical" evidence="1">
    <location>
        <begin position="300"/>
        <end position="321"/>
    </location>
</feature>
<dbReference type="EMBL" id="CM001441">
    <property type="protein sequence ID" value="EHQ89294.1"/>
    <property type="molecule type" value="Genomic_DNA"/>
</dbReference>
<feature type="transmembrane region" description="Helical" evidence="1">
    <location>
        <begin position="222"/>
        <end position="244"/>
    </location>
</feature>
<sequence length="468" mass="53540">MIYRNSYFRKELRQAYTENKISTKRKMASALFLGLFSFALYFVFQTLQESVLSDVIPEIMQPSFFSTIYIYIHIAVIFNISYFIIYYDYLFFTEIRKNAWYLLIQMGYSPVIMFFLKLLALIYSVLLTYTVGFGTIIILTFLLKYNFIAAYLPALYIAGMADLLLITILSMTFSLYAKTVINGRYWTFFTAILGFVLKILMGQYEIISNRVAMQNLDTLFNLGISLYWPAALGIMFACCLIGLFRSKSLAMYYNLSLNSTVIPEKTDLIEIGSGTGRDHLLGSKAKKGWGSTIVDTLTTIALIVFICAALVFNLFIILINASTPGQEVTIRGVIPFVFRSNTMEPEIMINDLTYFQKVDHQYPVEEGDIILFEENNVLYVERVIAESDKQLTVDIDNYPPMSQTGAMQKIVTRDNVHGVYTGRSRWLGALILFANTIVGRLLFLLVPAVLLFYQAQIYKYFKKSNNQA</sequence>
<dbReference type="eggNOG" id="ENOG502Z7QI">
    <property type="taxonomic scope" value="Bacteria"/>
</dbReference>
<protein>
    <submittedName>
        <fullName evidence="2">Peptidase S24-like protein</fullName>
    </submittedName>
</protein>
<dbReference type="Gene3D" id="2.10.109.10">
    <property type="entry name" value="Umud Fragment, subunit A"/>
    <property type="match status" value="1"/>
</dbReference>
<feature type="transmembrane region" description="Helical" evidence="1">
    <location>
        <begin position="183"/>
        <end position="201"/>
    </location>
</feature>
<feature type="transmembrane region" description="Helical" evidence="1">
    <location>
        <begin position="155"/>
        <end position="177"/>
    </location>
</feature>
<organism evidence="2 3">
    <name type="scientific">Desulfosporosinus youngiae DSM 17734</name>
    <dbReference type="NCBI Taxonomy" id="768710"/>
    <lineage>
        <taxon>Bacteria</taxon>
        <taxon>Bacillati</taxon>
        <taxon>Bacillota</taxon>
        <taxon>Clostridia</taxon>
        <taxon>Eubacteriales</taxon>
        <taxon>Desulfitobacteriaceae</taxon>
        <taxon>Desulfosporosinus</taxon>
    </lineage>
</organism>
<dbReference type="AlphaFoldDB" id="H5Y3Q0"/>
<feature type="transmembrane region" description="Helical" evidence="1">
    <location>
        <begin position="122"/>
        <end position="143"/>
    </location>
</feature>
<gene>
    <name evidence="2" type="ORF">DesyoDRAFT_2209</name>
</gene>
<proteinExistence type="predicted"/>
<accession>H5Y3Q0</accession>
<dbReference type="SUPFAM" id="SSF51306">
    <property type="entry name" value="LexA/Signal peptidase"/>
    <property type="match status" value="1"/>
</dbReference>
<keyword evidence="1" id="KW-1133">Transmembrane helix</keyword>
<dbReference type="OrthoDB" id="1650552at2"/>
<evidence type="ECO:0000313" key="3">
    <source>
        <dbReference type="Proteomes" id="UP000005104"/>
    </source>
</evidence>
<feature type="transmembrane region" description="Helical" evidence="1">
    <location>
        <begin position="430"/>
        <end position="453"/>
    </location>
</feature>